<dbReference type="PIRSF" id="PIRSF010376">
    <property type="entry name" value="IspE"/>
    <property type="match status" value="1"/>
</dbReference>
<evidence type="ECO:0000256" key="4">
    <source>
        <dbReference type="ARBA" id="ARBA00022679"/>
    </source>
</evidence>
<dbReference type="PANTHER" id="PTHR43527:SF2">
    <property type="entry name" value="4-DIPHOSPHOCYTIDYL-2-C-METHYL-D-ERYTHRITOL KINASE, CHLOROPLASTIC"/>
    <property type="match status" value="1"/>
</dbReference>
<dbReference type="Gene3D" id="3.30.70.890">
    <property type="entry name" value="GHMP kinase, C-terminal domain"/>
    <property type="match status" value="1"/>
</dbReference>
<gene>
    <name evidence="10 13" type="primary">ispE</name>
    <name evidence="13" type="ORF">ACFSJ3_17705</name>
</gene>
<dbReference type="Pfam" id="PF08544">
    <property type="entry name" value="GHMP_kinases_C"/>
    <property type="match status" value="1"/>
</dbReference>
<evidence type="ECO:0000256" key="10">
    <source>
        <dbReference type="HAMAP-Rule" id="MF_00061"/>
    </source>
</evidence>
<keyword evidence="8 10" id="KW-0414">Isoprene biosynthesis</keyword>
<dbReference type="InterPro" id="IPR014721">
    <property type="entry name" value="Ribsml_uS5_D2-typ_fold_subgr"/>
</dbReference>
<proteinExistence type="inferred from homology"/>
<feature type="active site" evidence="10">
    <location>
        <position position="15"/>
    </location>
</feature>
<dbReference type="EMBL" id="JBHUHT010000029">
    <property type="protein sequence ID" value="MFD2097831.1"/>
    <property type="molecule type" value="Genomic_DNA"/>
</dbReference>
<organism evidence="13 14">
    <name type="scientific">Corallincola platygyrae</name>
    <dbReference type="NCBI Taxonomy" id="1193278"/>
    <lineage>
        <taxon>Bacteria</taxon>
        <taxon>Pseudomonadati</taxon>
        <taxon>Pseudomonadota</taxon>
        <taxon>Gammaproteobacteria</taxon>
        <taxon>Alteromonadales</taxon>
        <taxon>Psychromonadaceae</taxon>
        <taxon>Corallincola</taxon>
    </lineage>
</organism>
<evidence type="ECO:0000313" key="14">
    <source>
        <dbReference type="Proteomes" id="UP001597380"/>
    </source>
</evidence>
<comment type="catalytic activity">
    <reaction evidence="10">
        <text>4-CDP-2-C-methyl-D-erythritol + ATP = 4-CDP-2-C-methyl-D-erythritol 2-phosphate + ADP + H(+)</text>
        <dbReference type="Rhea" id="RHEA:18437"/>
        <dbReference type="ChEBI" id="CHEBI:15378"/>
        <dbReference type="ChEBI" id="CHEBI:30616"/>
        <dbReference type="ChEBI" id="CHEBI:57823"/>
        <dbReference type="ChEBI" id="CHEBI:57919"/>
        <dbReference type="ChEBI" id="CHEBI:456216"/>
        <dbReference type="EC" id="2.7.1.148"/>
    </reaction>
</comment>
<keyword evidence="4 10" id="KW-0808">Transferase</keyword>
<dbReference type="SUPFAM" id="SSF55060">
    <property type="entry name" value="GHMP Kinase, C-terminal domain"/>
    <property type="match status" value="1"/>
</dbReference>
<name>A0ABW4XQJ0_9GAMM</name>
<dbReference type="EC" id="2.7.1.148" evidence="2 10"/>
<dbReference type="InterPro" id="IPR004424">
    <property type="entry name" value="IspE"/>
</dbReference>
<dbReference type="InterPro" id="IPR036554">
    <property type="entry name" value="GHMP_kinase_C_sf"/>
</dbReference>
<feature type="domain" description="GHMP kinase N-terminal" evidence="11">
    <location>
        <begin position="70"/>
        <end position="147"/>
    </location>
</feature>
<evidence type="ECO:0000256" key="1">
    <source>
        <dbReference type="ARBA" id="ARBA00009684"/>
    </source>
</evidence>
<protein>
    <recommendedName>
        <fullName evidence="3 10">4-diphosphocytidyl-2-C-methyl-D-erythritol kinase</fullName>
        <shortName evidence="10">CMK</shortName>
        <ecNumber evidence="2 10">2.7.1.148</ecNumber>
    </recommendedName>
    <alternativeName>
        <fullName evidence="9 10">4-(cytidine-5'-diphospho)-2-C-methyl-D-erythritol kinase</fullName>
    </alternativeName>
</protein>
<reference evidence="14" key="1">
    <citation type="journal article" date="2019" name="Int. J. Syst. Evol. Microbiol.">
        <title>The Global Catalogue of Microorganisms (GCM) 10K type strain sequencing project: providing services to taxonomists for standard genome sequencing and annotation.</title>
        <authorList>
            <consortium name="The Broad Institute Genomics Platform"/>
            <consortium name="The Broad Institute Genome Sequencing Center for Infectious Disease"/>
            <person name="Wu L."/>
            <person name="Ma J."/>
        </authorList>
    </citation>
    <scope>NUCLEOTIDE SEQUENCE [LARGE SCALE GENOMIC DNA]</scope>
    <source>
        <strain evidence="14">CGMCC 1.10992</strain>
    </source>
</reference>
<evidence type="ECO:0000259" key="12">
    <source>
        <dbReference type="Pfam" id="PF08544"/>
    </source>
</evidence>
<evidence type="ECO:0000256" key="9">
    <source>
        <dbReference type="ARBA" id="ARBA00032554"/>
    </source>
</evidence>
<evidence type="ECO:0000259" key="11">
    <source>
        <dbReference type="Pfam" id="PF00288"/>
    </source>
</evidence>
<keyword evidence="14" id="KW-1185">Reference proteome</keyword>
<feature type="domain" description="GHMP kinase C-terminal" evidence="12">
    <location>
        <begin position="210"/>
        <end position="264"/>
    </location>
</feature>
<evidence type="ECO:0000313" key="13">
    <source>
        <dbReference type="EMBL" id="MFD2097831.1"/>
    </source>
</evidence>
<dbReference type="RefSeq" id="WP_345342152.1">
    <property type="nucleotide sequence ID" value="NZ_BAABLI010000033.1"/>
</dbReference>
<dbReference type="InterPro" id="IPR006204">
    <property type="entry name" value="GHMP_kinase_N_dom"/>
</dbReference>
<comment type="pathway">
    <text evidence="10">Isoprenoid biosynthesis; isopentenyl diphosphate biosynthesis via DXP pathway; isopentenyl diphosphate from 1-deoxy-D-xylulose 5-phosphate: step 3/6.</text>
</comment>
<accession>A0ABW4XQJ0</accession>
<keyword evidence="6 10" id="KW-0418">Kinase</keyword>
<keyword evidence="5 10" id="KW-0547">Nucleotide-binding</keyword>
<evidence type="ECO:0000256" key="8">
    <source>
        <dbReference type="ARBA" id="ARBA00023229"/>
    </source>
</evidence>
<sequence length="284" mass="30794">MASQENLLNVPSPAKLNLFLHINGRREDGYHELETVFQFIDYGDTLSFSVRQDSEVSLTPGIDGVPNESNLIVKAARLLQQTCGCDLGADITLEKRLPMGGGIGGGSSNAATTLLALNKLWGLALDQDQLAALGLTLGADVPVFVRGYAALAQGVGEHLTPIELAEPWYVVLRPDCHIGTADVFGDANLPRNTAKLEKPPKDMWQLKNDCQKLVCEKFPEVEKALRWLLEYAPARMTGTGSCVFAQFDSEDKAKACLAAAAQTYQGFVAKGTNRSPLLKYLNTQ</sequence>
<dbReference type="InterPro" id="IPR013750">
    <property type="entry name" value="GHMP_kinase_C_dom"/>
</dbReference>
<evidence type="ECO:0000256" key="2">
    <source>
        <dbReference type="ARBA" id="ARBA00012052"/>
    </source>
</evidence>
<comment type="similarity">
    <text evidence="1 10">Belongs to the GHMP kinase family. IspE subfamily.</text>
</comment>
<evidence type="ECO:0000256" key="3">
    <source>
        <dbReference type="ARBA" id="ARBA00017473"/>
    </source>
</evidence>
<dbReference type="NCBIfam" id="TIGR00154">
    <property type="entry name" value="ispE"/>
    <property type="match status" value="1"/>
</dbReference>
<dbReference type="SUPFAM" id="SSF54211">
    <property type="entry name" value="Ribosomal protein S5 domain 2-like"/>
    <property type="match status" value="1"/>
</dbReference>
<evidence type="ECO:0000256" key="6">
    <source>
        <dbReference type="ARBA" id="ARBA00022777"/>
    </source>
</evidence>
<keyword evidence="7 10" id="KW-0067">ATP-binding</keyword>
<dbReference type="Pfam" id="PF00288">
    <property type="entry name" value="GHMP_kinases_N"/>
    <property type="match status" value="1"/>
</dbReference>
<comment type="caution">
    <text evidence="13">The sequence shown here is derived from an EMBL/GenBank/DDBJ whole genome shotgun (WGS) entry which is preliminary data.</text>
</comment>
<evidence type="ECO:0000256" key="5">
    <source>
        <dbReference type="ARBA" id="ARBA00022741"/>
    </source>
</evidence>
<dbReference type="GO" id="GO:0050515">
    <property type="term" value="F:4-(cytidine 5'-diphospho)-2-C-methyl-D-erythritol kinase activity"/>
    <property type="evidence" value="ECO:0007669"/>
    <property type="project" value="UniProtKB-EC"/>
</dbReference>
<dbReference type="Proteomes" id="UP001597380">
    <property type="component" value="Unassembled WGS sequence"/>
</dbReference>
<evidence type="ECO:0000256" key="7">
    <source>
        <dbReference type="ARBA" id="ARBA00022840"/>
    </source>
</evidence>
<feature type="binding site" evidence="10">
    <location>
        <begin position="98"/>
        <end position="108"/>
    </location>
    <ligand>
        <name>ATP</name>
        <dbReference type="ChEBI" id="CHEBI:30616"/>
    </ligand>
</feature>
<dbReference type="Gene3D" id="3.30.230.10">
    <property type="match status" value="1"/>
</dbReference>
<dbReference type="HAMAP" id="MF_00061">
    <property type="entry name" value="IspE"/>
    <property type="match status" value="1"/>
</dbReference>
<comment type="function">
    <text evidence="10">Catalyzes the phosphorylation of the position 2 hydroxy group of 4-diphosphocytidyl-2C-methyl-D-erythritol.</text>
</comment>
<dbReference type="InterPro" id="IPR020568">
    <property type="entry name" value="Ribosomal_Su5_D2-typ_SF"/>
</dbReference>
<feature type="active site" evidence="10">
    <location>
        <position position="140"/>
    </location>
</feature>
<dbReference type="PANTHER" id="PTHR43527">
    <property type="entry name" value="4-DIPHOSPHOCYTIDYL-2-C-METHYL-D-ERYTHRITOL KINASE, CHLOROPLASTIC"/>
    <property type="match status" value="1"/>
</dbReference>